<feature type="non-terminal residue" evidence="1">
    <location>
        <position position="1"/>
    </location>
</feature>
<evidence type="ECO:0000313" key="1">
    <source>
        <dbReference type="EMBL" id="VAW09688.1"/>
    </source>
</evidence>
<protein>
    <submittedName>
        <fullName evidence="1">Uncharacterized protein</fullName>
    </submittedName>
</protein>
<accession>A0A3B0SVY9</accession>
<organism evidence="1">
    <name type="scientific">hydrothermal vent metagenome</name>
    <dbReference type="NCBI Taxonomy" id="652676"/>
    <lineage>
        <taxon>unclassified sequences</taxon>
        <taxon>metagenomes</taxon>
        <taxon>ecological metagenomes</taxon>
    </lineage>
</organism>
<dbReference type="EMBL" id="UOEK01000633">
    <property type="protein sequence ID" value="VAW09688.1"/>
    <property type="molecule type" value="Genomic_DNA"/>
</dbReference>
<proteinExistence type="predicted"/>
<name>A0A3B0SVY9_9ZZZZ</name>
<reference evidence="1" key="1">
    <citation type="submission" date="2018-06" db="EMBL/GenBank/DDBJ databases">
        <authorList>
            <person name="Zhirakovskaya E."/>
        </authorList>
    </citation>
    <scope>NUCLEOTIDE SEQUENCE</scope>
</reference>
<dbReference type="AlphaFoldDB" id="A0A3B0SVY9"/>
<gene>
    <name evidence="1" type="ORF">MNBD_ACTINO02-188</name>
</gene>
<sequence>RYEEQGEALGRTARLVVVHETFTFLLGRLRYRGSGYADSRTTGAHELASAAGIQA</sequence>